<gene>
    <name evidence="1" type="ORF">PNK_1120</name>
</gene>
<dbReference type="InterPro" id="IPR041492">
    <property type="entry name" value="HAD_2"/>
</dbReference>
<dbReference type="EMBL" id="LN879502">
    <property type="protein sequence ID" value="CUI16737.1"/>
    <property type="molecule type" value="Genomic_DNA"/>
</dbReference>
<sequence length="207" mass="24729">MKIHPFKSLFLDVGGVLLTNGWDRHMREEASKLFDLDYEEMNKRHGLLFDAFEIGKLSLDDYIKWMVFYEPRSFSIEEFKQFMFEQSKPYDLMLELVRQVKREKEMQVVVVSNEGRELMHNRIEKFKMKEFVDIFVVSSFVGLRKPDKEIYYLAFDLAQVKPEQVIYIDDRPLLAEFGQHLGMKAIEHRSYEQTKALLESLLTLRQI</sequence>
<dbReference type="PANTHER" id="PTHR43611:SF3">
    <property type="entry name" value="FLAVIN MONONUCLEOTIDE HYDROLASE 1, CHLOROPLATIC"/>
    <property type="match status" value="1"/>
</dbReference>
<dbReference type="SUPFAM" id="SSF56784">
    <property type="entry name" value="HAD-like"/>
    <property type="match status" value="1"/>
</dbReference>
<dbReference type="SFLD" id="SFLDS00003">
    <property type="entry name" value="Haloacid_Dehalogenase"/>
    <property type="match status" value="1"/>
</dbReference>
<dbReference type="RefSeq" id="WP_059060813.1">
    <property type="nucleotide sequence ID" value="NZ_LN879502.1"/>
</dbReference>
<reference evidence="2" key="1">
    <citation type="submission" date="2015-09" db="EMBL/GenBank/DDBJ databases">
        <authorList>
            <person name="Bertelli C."/>
        </authorList>
    </citation>
    <scope>NUCLEOTIDE SEQUENCE [LARGE SCALE GENOMIC DNA]</scope>
    <source>
        <strain evidence="2">KNic</strain>
    </source>
</reference>
<dbReference type="InParanoid" id="A0A0U5ERH3"/>
<name>A0A0U5ERH3_9BACT</name>
<dbReference type="Pfam" id="PF13419">
    <property type="entry name" value="HAD_2"/>
    <property type="match status" value="1"/>
</dbReference>
<dbReference type="PATRIC" id="fig|389348.3.peg.1235"/>
<dbReference type="InterPro" id="IPR006439">
    <property type="entry name" value="HAD-SF_hydro_IA"/>
</dbReference>
<evidence type="ECO:0000313" key="2">
    <source>
        <dbReference type="Proteomes" id="UP000069902"/>
    </source>
</evidence>
<dbReference type="PRINTS" id="PR00413">
    <property type="entry name" value="HADHALOGNASE"/>
</dbReference>
<dbReference type="SFLD" id="SFLDG01129">
    <property type="entry name" value="C1.5:_HAD__Beta-PGM__Phosphata"/>
    <property type="match status" value="1"/>
</dbReference>
<organism evidence="1 2">
    <name type="scientific">Candidatus Protochlamydia naegleriophila</name>
    <dbReference type="NCBI Taxonomy" id="389348"/>
    <lineage>
        <taxon>Bacteria</taxon>
        <taxon>Pseudomonadati</taxon>
        <taxon>Chlamydiota</taxon>
        <taxon>Chlamydiia</taxon>
        <taxon>Parachlamydiales</taxon>
        <taxon>Parachlamydiaceae</taxon>
        <taxon>Candidatus Protochlamydia</taxon>
    </lineage>
</organism>
<evidence type="ECO:0000313" key="1">
    <source>
        <dbReference type="EMBL" id="CUI16737.1"/>
    </source>
</evidence>
<dbReference type="Gene3D" id="3.40.50.1000">
    <property type="entry name" value="HAD superfamily/HAD-like"/>
    <property type="match status" value="1"/>
</dbReference>
<dbReference type="InterPro" id="IPR023214">
    <property type="entry name" value="HAD_sf"/>
</dbReference>
<dbReference type="Gene3D" id="1.10.150.240">
    <property type="entry name" value="Putative phosphatase, domain 2"/>
    <property type="match status" value="1"/>
</dbReference>
<dbReference type="Proteomes" id="UP000069902">
    <property type="component" value="Chromosome cPNK"/>
</dbReference>
<dbReference type="AlphaFoldDB" id="A0A0U5ERH3"/>
<keyword evidence="2" id="KW-1185">Reference proteome</keyword>
<dbReference type="KEGG" id="pnl:PNK_1120"/>
<dbReference type="InterPro" id="IPR036412">
    <property type="entry name" value="HAD-like_sf"/>
</dbReference>
<dbReference type="InterPro" id="IPR023198">
    <property type="entry name" value="PGP-like_dom2"/>
</dbReference>
<dbReference type="STRING" id="389348.PNK_1120"/>
<protein>
    <submittedName>
        <fullName evidence="1">HAD superfamily hydrolase</fullName>
    </submittedName>
</protein>
<dbReference type="GO" id="GO:0016787">
    <property type="term" value="F:hydrolase activity"/>
    <property type="evidence" value="ECO:0007669"/>
    <property type="project" value="UniProtKB-KW"/>
</dbReference>
<dbReference type="PANTHER" id="PTHR43611">
    <property type="entry name" value="ALPHA-D-GLUCOSE 1-PHOSPHATE PHOSPHATASE"/>
    <property type="match status" value="1"/>
</dbReference>
<proteinExistence type="predicted"/>
<dbReference type="NCBIfam" id="TIGR01549">
    <property type="entry name" value="HAD-SF-IA-v1"/>
    <property type="match status" value="1"/>
</dbReference>
<keyword evidence="1" id="KW-0378">Hydrolase</keyword>
<accession>A0A0U5ERH3</accession>